<feature type="compositionally biased region" description="Basic and acidic residues" evidence="1">
    <location>
        <begin position="117"/>
        <end position="147"/>
    </location>
</feature>
<feature type="compositionally biased region" description="Low complexity" evidence="1">
    <location>
        <begin position="223"/>
        <end position="248"/>
    </location>
</feature>
<feature type="compositionally biased region" description="Basic and acidic residues" evidence="1">
    <location>
        <begin position="263"/>
        <end position="275"/>
    </location>
</feature>
<feature type="region of interest" description="Disordered" evidence="1">
    <location>
        <begin position="1"/>
        <end position="346"/>
    </location>
</feature>
<protein>
    <submittedName>
        <fullName evidence="2">Uncharacterized protein</fullName>
    </submittedName>
</protein>
<feature type="compositionally biased region" description="Basic and acidic residues" evidence="1">
    <location>
        <begin position="34"/>
        <end position="50"/>
    </location>
</feature>
<gene>
    <name evidence="2" type="ORF">SLI_3205</name>
</gene>
<dbReference type="EMBL" id="CM001889">
    <property type="protein sequence ID" value="EOY47918.1"/>
    <property type="molecule type" value="Genomic_DNA"/>
</dbReference>
<evidence type="ECO:0000313" key="2">
    <source>
        <dbReference type="EMBL" id="EOY47918.1"/>
    </source>
</evidence>
<feature type="compositionally biased region" description="Basic and acidic residues" evidence="1">
    <location>
        <begin position="14"/>
        <end position="26"/>
    </location>
</feature>
<accession>A0A7U9DVK4</accession>
<evidence type="ECO:0000313" key="3">
    <source>
        <dbReference type="Proteomes" id="UP000014062"/>
    </source>
</evidence>
<evidence type="ECO:0000256" key="1">
    <source>
        <dbReference type="SAM" id="MobiDB-lite"/>
    </source>
</evidence>
<feature type="compositionally biased region" description="Basic and acidic residues" evidence="1">
    <location>
        <begin position="92"/>
        <end position="102"/>
    </location>
</feature>
<dbReference type="AlphaFoldDB" id="A0A7U9DVK4"/>
<proteinExistence type="predicted"/>
<feature type="compositionally biased region" description="Gly residues" evidence="1">
    <location>
        <begin position="250"/>
        <end position="262"/>
    </location>
</feature>
<feature type="compositionally biased region" description="Basic residues" evidence="1">
    <location>
        <begin position="107"/>
        <end position="116"/>
    </location>
</feature>
<dbReference type="Proteomes" id="UP000014062">
    <property type="component" value="Chromosome"/>
</dbReference>
<sequence length="346" mass="37470">MSSGDRPSARWSTRRQETEEADHRQAGEQSARGGRQEERAAQQRQVDHGGGRTALQYDEQGAEKHGRRQQQAHRRPQPPVPAQRQRRHQRDQRRSERQRPGEVRPALPRRARLRQGPRAEPRHHQRGGAEDAVRHPPVGDRPDEYRAHGYPAAHEGTPHAGRAQPPGRSGEGVDEQAEAAGQQGRARRALGDAGQREQPGRGREGAQDGGDAEGQRAGDEEPAAPVVVGQAAGHQEQGGEAQRGAVQQPGLGGQRGVQVGGRLGERDHRRGERHQGHGGRGAGQREGAARVRGRRGPVRRGSGGGRGRRGPGGRGGRGDRGRRGVRAGLGHGCRPLWRGPLVRSMN</sequence>
<feature type="compositionally biased region" description="Basic residues" evidence="1">
    <location>
        <begin position="65"/>
        <end position="76"/>
    </location>
</feature>
<name>A0A7U9DVK4_STRLI</name>
<feature type="compositionally biased region" description="Basic and acidic residues" evidence="1">
    <location>
        <begin position="194"/>
        <end position="206"/>
    </location>
</feature>
<reference evidence="3" key="1">
    <citation type="journal article" date="2013" name="Genome Biol. Evol.">
        <title>The genome sequence of Streptomyces lividans 66 reveals a novel tRNA-dependent peptide biosynthetic system within a metal-related genomic island.</title>
        <authorList>
            <person name="Cruz-Morales P."/>
            <person name="Vijgenboom E."/>
            <person name="Iruegas-Bocardo F."/>
            <person name="Girard G."/>
            <person name="Yanez-Guerra L.A."/>
            <person name="Ramos-Aboites H.E."/>
            <person name="Pernodet J.L."/>
            <person name="Anne J."/>
            <person name="van Wezel G.P."/>
            <person name="Barona-Gomez F."/>
        </authorList>
    </citation>
    <scope>NUCLEOTIDE SEQUENCE [LARGE SCALE GENOMIC DNA]</scope>
    <source>
        <strain evidence="3">1326</strain>
    </source>
</reference>
<organism evidence="2 3">
    <name type="scientific">Streptomyces lividans 1326</name>
    <dbReference type="NCBI Taxonomy" id="1200984"/>
    <lineage>
        <taxon>Bacteria</taxon>
        <taxon>Bacillati</taxon>
        <taxon>Actinomycetota</taxon>
        <taxon>Actinomycetes</taxon>
        <taxon>Kitasatosporales</taxon>
        <taxon>Streptomycetaceae</taxon>
        <taxon>Streptomyces</taxon>
    </lineage>
</organism>